<sequence>MKLCSLRHSAKMLTAVLGGVVLAGGIAYADDHPRLAPTRDATVTYHLAASPNLPQGGDVKVYFSGSGDLMRVDAPDGRGITILDRPKQLVTLIMVPNKMFAHIRPDHGLHNPFMLDLDMKYTPAGKATIANIACDQWNIETPHGKASACVTEDGIILAEKGVDADGAQGSIQAVNVSYADIPDVMFQAPAGFHEIVPRTKVKKTHMQADQANGTTATPAPVPGAAAGDGTATRGGAPLNQTLPGAPQDTTQPSVANDSVGDGTVTTPDQPSASQ</sequence>
<organism evidence="2 3">
    <name type="scientific">Swingsia samuiensis</name>
    <dbReference type="NCBI Taxonomy" id="1293412"/>
    <lineage>
        <taxon>Bacteria</taxon>
        <taxon>Pseudomonadati</taxon>
        <taxon>Pseudomonadota</taxon>
        <taxon>Alphaproteobacteria</taxon>
        <taxon>Acetobacterales</taxon>
        <taxon>Acetobacteraceae</taxon>
        <taxon>Swingsia</taxon>
    </lineage>
</organism>
<evidence type="ECO:0000256" key="1">
    <source>
        <dbReference type="SAM" id="MobiDB-lite"/>
    </source>
</evidence>
<proteinExistence type="predicted"/>
<protein>
    <recommendedName>
        <fullName evidence="4">DUF4412 domain-containing protein</fullName>
    </recommendedName>
</protein>
<gene>
    <name evidence="2" type="ORF">E3D00_06615</name>
</gene>
<evidence type="ECO:0000313" key="3">
    <source>
        <dbReference type="Proteomes" id="UP000316313"/>
    </source>
</evidence>
<dbReference type="Proteomes" id="UP000316313">
    <property type="component" value="Chromosome"/>
</dbReference>
<name>A0A4Y6UKV2_9PROT</name>
<dbReference type="RefSeq" id="WP_141461048.1">
    <property type="nucleotide sequence ID" value="NZ_CP038141.1"/>
</dbReference>
<accession>A0A4Y6UKV2</accession>
<dbReference type="OrthoDB" id="7268862at2"/>
<dbReference type="AlphaFoldDB" id="A0A4Y6UKV2"/>
<feature type="compositionally biased region" description="Polar residues" evidence="1">
    <location>
        <begin position="238"/>
        <end position="256"/>
    </location>
</feature>
<feature type="compositionally biased region" description="Polar residues" evidence="1">
    <location>
        <begin position="263"/>
        <end position="274"/>
    </location>
</feature>
<dbReference type="KEGG" id="ssam:E3D00_06615"/>
<feature type="region of interest" description="Disordered" evidence="1">
    <location>
        <begin position="201"/>
        <end position="274"/>
    </location>
</feature>
<evidence type="ECO:0000313" key="2">
    <source>
        <dbReference type="EMBL" id="QDH17268.1"/>
    </source>
</evidence>
<keyword evidence="3" id="KW-1185">Reference proteome</keyword>
<reference evidence="2 3" key="1">
    <citation type="submission" date="2019-03" db="EMBL/GenBank/DDBJ databases">
        <title>The complete genome sequence of Swingsia samuiensis NBRC107927(T).</title>
        <authorList>
            <person name="Chua K.-O."/>
            <person name="Chan K.-G."/>
            <person name="See-Too W.-S."/>
        </authorList>
    </citation>
    <scope>NUCLEOTIDE SEQUENCE [LARGE SCALE GENOMIC DNA]</scope>
    <source>
        <strain evidence="2 3">AH83</strain>
    </source>
</reference>
<evidence type="ECO:0008006" key="4">
    <source>
        <dbReference type="Google" id="ProtNLM"/>
    </source>
</evidence>
<feature type="compositionally biased region" description="Low complexity" evidence="1">
    <location>
        <begin position="211"/>
        <end position="237"/>
    </location>
</feature>
<dbReference type="EMBL" id="CP038141">
    <property type="protein sequence ID" value="QDH17268.1"/>
    <property type="molecule type" value="Genomic_DNA"/>
</dbReference>